<protein>
    <submittedName>
        <fullName evidence="1">Uncharacterized protein</fullName>
    </submittedName>
</protein>
<gene>
    <name evidence="1" type="ORF">JETT_0545</name>
</gene>
<dbReference type="AlphaFoldDB" id="A0A533QR68"/>
<reference evidence="1 2" key="1">
    <citation type="submission" date="2019-04" db="EMBL/GenBank/DDBJ databases">
        <title>Genome of a novel bacterium Candidatus Jettenia ecosi reconstructed from metagenome of an anammox bioreactor.</title>
        <authorList>
            <person name="Mardanov A.V."/>
            <person name="Beletsky A.V."/>
            <person name="Ravin N.V."/>
            <person name="Botchkova E.A."/>
            <person name="Litti Y.V."/>
            <person name="Nozhevnikova A.N."/>
        </authorList>
    </citation>
    <scope>NUCLEOTIDE SEQUENCE [LARGE SCALE GENOMIC DNA]</scope>
    <source>
        <strain evidence="1">J2</strain>
    </source>
</reference>
<dbReference type="Proteomes" id="UP000319783">
    <property type="component" value="Unassembled WGS sequence"/>
</dbReference>
<evidence type="ECO:0000313" key="1">
    <source>
        <dbReference type="EMBL" id="TLD43110.1"/>
    </source>
</evidence>
<proteinExistence type="predicted"/>
<sequence>MSLRGYCPKQSFACFRRDCFGKTPRNDRWGGLSSVENMFGFILEVL</sequence>
<evidence type="ECO:0000313" key="2">
    <source>
        <dbReference type="Proteomes" id="UP000319783"/>
    </source>
</evidence>
<accession>A0A533QR68</accession>
<comment type="caution">
    <text evidence="1">The sequence shown here is derived from an EMBL/GenBank/DDBJ whole genome shotgun (WGS) entry which is preliminary data.</text>
</comment>
<dbReference type="EMBL" id="SULG01000007">
    <property type="protein sequence ID" value="TLD43110.1"/>
    <property type="molecule type" value="Genomic_DNA"/>
</dbReference>
<name>A0A533QR68_9BACT</name>
<organism evidence="1 2">
    <name type="scientific">Candidatus Jettenia ecosi</name>
    <dbReference type="NCBI Taxonomy" id="2494326"/>
    <lineage>
        <taxon>Bacteria</taxon>
        <taxon>Pseudomonadati</taxon>
        <taxon>Planctomycetota</taxon>
        <taxon>Candidatus Brocadiia</taxon>
        <taxon>Candidatus Brocadiales</taxon>
        <taxon>Candidatus Brocadiaceae</taxon>
        <taxon>Candidatus Jettenia</taxon>
    </lineage>
</organism>